<evidence type="ECO:0000313" key="2">
    <source>
        <dbReference type="EMBL" id="GAA2619903.1"/>
    </source>
</evidence>
<comment type="caution">
    <text evidence="2">The sequence shown here is derived from an EMBL/GenBank/DDBJ whole genome shotgun (WGS) entry which is preliminary data.</text>
</comment>
<evidence type="ECO:0000313" key="3">
    <source>
        <dbReference type="Proteomes" id="UP001501509"/>
    </source>
</evidence>
<dbReference type="EMBL" id="BAAATD010000010">
    <property type="protein sequence ID" value="GAA2619903.1"/>
    <property type="molecule type" value="Genomic_DNA"/>
</dbReference>
<sequence length="338" mass="37800">MADERKRIIKAFQEDLMAAYVCAGIRSYGDLAKRLKKIAGESRPSQSVHVSRTTAHSLLVGDRKKLPFWDQVAQLLRAFHAEAATRGIDPVQIGSLEKWKAKHEAAAAALRALDAPALSLASGSPTTGPSVPALESGESQAWYRDYADLVPGWVECYLNHEPLSSRISCYEKAYVPGLLQTRPYATELMRHALGNEPEIQIVRRVELRMMRQLHLLRAIGTPRLWAIINEGALRDGPVSPPTMRAQLRHLRSLGKHIKIQILRASHPLHDAAGGPITILRFEVPPIPDLIFLEHADSAIYPSGDDDQEHYLREFHKYSIAALLPSDSQEFLRRLESQL</sequence>
<feature type="domain" description="DUF5753" evidence="1">
    <location>
        <begin position="157"/>
        <end position="333"/>
    </location>
</feature>
<protein>
    <recommendedName>
        <fullName evidence="1">DUF5753 domain-containing protein</fullName>
    </recommendedName>
</protein>
<dbReference type="RefSeq" id="WP_344546260.1">
    <property type="nucleotide sequence ID" value="NZ_BAAATD010000010.1"/>
</dbReference>
<dbReference type="Proteomes" id="UP001501509">
    <property type="component" value="Unassembled WGS sequence"/>
</dbReference>
<proteinExistence type="predicted"/>
<evidence type="ECO:0000259" key="1">
    <source>
        <dbReference type="Pfam" id="PF19054"/>
    </source>
</evidence>
<keyword evidence="3" id="KW-1185">Reference proteome</keyword>
<name>A0ABP6CN27_9ACTN</name>
<dbReference type="Pfam" id="PF19054">
    <property type="entry name" value="DUF5753"/>
    <property type="match status" value="1"/>
</dbReference>
<reference evidence="3" key="1">
    <citation type="journal article" date="2019" name="Int. J. Syst. Evol. Microbiol.">
        <title>The Global Catalogue of Microorganisms (GCM) 10K type strain sequencing project: providing services to taxonomists for standard genome sequencing and annotation.</title>
        <authorList>
            <consortium name="The Broad Institute Genomics Platform"/>
            <consortium name="The Broad Institute Genome Sequencing Center for Infectious Disease"/>
            <person name="Wu L."/>
            <person name="Ma J."/>
        </authorList>
    </citation>
    <scope>NUCLEOTIDE SEQUENCE [LARGE SCALE GENOMIC DNA]</scope>
    <source>
        <strain evidence="3">JCM 6833</strain>
    </source>
</reference>
<gene>
    <name evidence="2" type="ORF">GCM10010411_64590</name>
</gene>
<organism evidence="2 3">
    <name type="scientific">Actinomadura fulvescens</name>
    <dbReference type="NCBI Taxonomy" id="46160"/>
    <lineage>
        <taxon>Bacteria</taxon>
        <taxon>Bacillati</taxon>
        <taxon>Actinomycetota</taxon>
        <taxon>Actinomycetes</taxon>
        <taxon>Streptosporangiales</taxon>
        <taxon>Thermomonosporaceae</taxon>
        <taxon>Actinomadura</taxon>
    </lineage>
</organism>
<dbReference type="InterPro" id="IPR043917">
    <property type="entry name" value="DUF5753"/>
</dbReference>
<accession>A0ABP6CN27</accession>